<dbReference type="InterPro" id="IPR027417">
    <property type="entry name" value="P-loop_NTPase"/>
</dbReference>
<dbReference type="Pfam" id="PF00005">
    <property type="entry name" value="ABC_tran"/>
    <property type="match status" value="1"/>
</dbReference>
<keyword evidence="2" id="KW-0813">Transport</keyword>
<dbReference type="GO" id="GO:0016887">
    <property type="term" value="F:ATP hydrolysis activity"/>
    <property type="evidence" value="ECO:0007669"/>
    <property type="project" value="InterPro"/>
</dbReference>
<dbReference type="AlphaFoldDB" id="A0A1Q4P3N7"/>
<evidence type="ECO:0000256" key="2">
    <source>
        <dbReference type="ARBA" id="ARBA00022448"/>
    </source>
</evidence>
<dbReference type="GO" id="GO:0005524">
    <property type="term" value="F:ATP binding"/>
    <property type="evidence" value="ECO:0007669"/>
    <property type="project" value="UniProtKB-KW"/>
</dbReference>
<dbReference type="SUPFAM" id="SSF52540">
    <property type="entry name" value="P-loop containing nucleoside triphosphate hydrolases"/>
    <property type="match status" value="1"/>
</dbReference>
<protein>
    <submittedName>
        <fullName evidence="7">ABC transporter ATP-binding protein</fullName>
    </submittedName>
</protein>
<keyword evidence="3" id="KW-0547">Nucleotide-binding</keyword>
<reference evidence="7 8" key="1">
    <citation type="submission" date="2016-09" db="EMBL/GenBank/DDBJ databases">
        <title>Serratia marcescens MSU-97 and epiphytic antimycotic-producing bacteria.</title>
        <authorList>
            <person name="Matilla M.A."/>
        </authorList>
    </citation>
    <scope>NUCLEOTIDE SEQUENCE [LARGE SCALE GENOMIC DNA]</scope>
    <source>
        <strain evidence="7 8">MSU-97</strain>
    </source>
</reference>
<keyword evidence="4 7" id="KW-0067">ATP-binding</keyword>
<dbReference type="OrthoDB" id="9776369at2"/>
<evidence type="ECO:0000256" key="3">
    <source>
        <dbReference type="ARBA" id="ARBA00022741"/>
    </source>
</evidence>
<dbReference type="InterPro" id="IPR052156">
    <property type="entry name" value="BCAA_Transport_ATP-bd_LivF"/>
</dbReference>
<dbReference type="SMART" id="SM00382">
    <property type="entry name" value="AAA"/>
    <property type="match status" value="1"/>
</dbReference>
<comment type="similarity">
    <text evidence="1">Belongs to the ABC transporter superfamily.</text>
</comment>
<dbReference type="InterPro" id="IPR003593">
    <property type="entry name" value="AAA+_ATPase"/>
</dbReference>
<name>A0A1Q4P3N7_SERMA</name>
<dbReference type="InterPro" id="IPR003439">
    <property type="entry name" value="ABC_transporter-like_ATP-bd"/>
</dbReference>
<comment type="caution">
    <text evidence="7">The sequence shown here is derived from an EMBL/GenBank/DDBJ whole genome shotgun (WGS) entry which is preliminary data.</text>
</comment>
<evidence type="ECO:0000313" key="8">
    <source>
        <dbReference type="Proteomes" id="UP000185770"/>
    </source>
</evidence>
<keyword evidence="5" id="KW-0029">Amino-acid transport</keyword>
<dbReference type="PANTHER" id="PTHR43820:SF5">
    <property type="entry name" value="HIGH-AFFINITY BRANCHED-CHAIN AMINO ACID TRANSPORT ATP-BINDING PROTEIN"/>
    <property type="match status" value="1"/>
</dbReference>
<organism evidence="7 8">
    <name type="scientific">Serratia marcescens</name>
    <dbReference type="NCBI Taxonomy" id="615"/>
    <lineage>
        <taxon>Bacteria</taxon>
        <taxon>Pseudomonadati</taxon>
        <taxon>Pseudomonadota</taxon>
        <taxon>Gammaproteobacteria</taxon>
        <taxon>Enterobacterales</taxon>
        <taxon>Yersiniaceae</taxon>
        <taxon>Serratia</taxon>
    </lineage>
</organism>
<evidence type="ECO:0000256" key="5">
    <source>
        <dbReference type="ARBA" id="ARBA00022970"/>
    </source>
</evidence>
<dbReference type="Gene3D" id="3.40.50.300">
    <property type="entry name" value="P-loop containing nucleotide triphosphate hydrolases"/>
    <property type="match status" value="1"/>
</dbReference>
<dbReference type="PANTHER" id="PTHR43820">
    <property type="entry name" value="HIGH-AFFINITY BRANCHED-CHAIN AMINO ACID TRANSPORT ATP-BINDING PROTEIN LIVF"/>
    <property type="match status" value="1"/>
</dbReference>
<dbReference type="CDD" id="cd03224">
    <property type="entry name" value="ABC_TM1139_LivF_branched"/>
    <property type="match status" value="1"/>
</dbReference>
<dbReference type="EMBL" id="MJAO01000004">
    <property type="protein sequence ID" value="OKB67723.1"/>
    <property type="molecule type" value="Genomic_DNA"/>
</dbReference>
<accession>A0A1Q4P3N7</accession>
<dbReference type="GO" id="GO:0015807">
    <property type="term" value="P:L-amino acid transport"/>
    <property type="evidence" value="ECO:0007669"/>
    <property type="project" value="TreeGrafter"/>
</dbReference>
<sequence>MLSLRSVNQFYGQNHTLWDINLELPRGQCTVLLGRNGVGKTTLVNCIMGHVPVVSGSMTWQPVDRPPQNLLLQPMERRAALGISHVPQGWQLFSQLSVEENLQVAQMAGRGAPRRIPPLIYSLFPHLRQMRARRAGDLCVGAQRQLAIGRALAQEPTLLILDEPTAGVPPSIAADIGNVIRRLNRELGMTILLVEHQLAFVRRVADRFCLLDSGRTVAHGALAQLDEALIGAGLVGQKEDEG</sequence>
<feature type="domain" description="ABC transporter" evidence="6">
    <location>
        <begin position="2"/>
        <end position="238"/>
    </location>
</feature>
<dbReference type="Proteomes" id="UP000185770">
    <property type="component" value="Unassembled WGS sequence"/>
</dbReference>
<evidence type="ECO:0000313" key="7">
    <source>
        <dbReference type="EMBL" id="OKB67723.1"/>
    </source>
</evidence>
<dbReference type="GO" id="GO:0015658">
    <property type="term" value="F:branched-chain amino acid transmembrane transporter activity"/>
    <property type="evidence" value="ECO:0007669"/>
    <property type="project" value="TreeGrafter"/>
</dbReference>
<dbReference type="RefSeq" id="WP_073529416.1">
    <property type="nucleotide sequence ID" value="NZ_MJAO01000004.1"/>
</dbReference>
<evidence type="ECO:0000256" key="4">
    <source>
        <dbReference type="ARBA" id="ARBA00022840"/>
    </source>
</evidence>
<evidence type="ECO:0000256" key="1">
    <source>
        <dbReference type="ARBA" id="ARBA00005417"/>
    </source>
</evidence>
<evidence type="ECO:0000259" key="6">
    <source>
        <dbReference type="PROSITE" id="PS50893"/>
    </source>
</evidence>
<gene>
    <name evidence="7" type="ORF">BHU62_04590</name>
</gene>
<proteinExistence type="inferred from homology"/>
<dbReference type="PROSITE" id="PS50893">
    <property type="entry name" value="ABC_TRANSPORTER_2"/>
    <property type="match status" value="1"/>
</dbReference>